<feature type="region of interest" description="Disordered" evidence="1">
    <location>
        <begin position="24"/>
        <end position="51"/>
    </location>
</feature>
<organism evidence="2 3">
    <name type="scientific">Brachionus plicatilis</name>
    <name type="common">Marine rotifer</name>
    <name type="synonym">Brachionus muelleri</name>
    <dbReference type="NCBI Taxonomy" id="10195"/>
    <lineage>
        <taxon>Eukaryota</taxon>
        <taxon>Metazoa</taxon>
        <taxon>Spiralia</taxon>
        <taxon>Gnathifera</taxon>
        <taxon>Rotifera</taxon>
        <taxon>Eurotatoria</taxon>
        <taxon>Monogononta</taxon>
        <taxon>Pseudotrocha</taxon>
        <taxon>Ploima</taxon>
        <taxon>Brachionidae</taxon>
        <taxon>Brachionus</taxon>
    </lineage>
</organism>
<feature type="non-terminal residue" evidence="2">
    <location>
        <position position="242"/>
    </location>
</feature>
<proteinExistence type="predicted"/>
<reference evidence="2 3" key="1">
    <citation type="journal article" date="2018" name="Sci. Rep.">
        <title>Genomic signatures of local adaptation to the degree of environmental predictability in rotifers.</title>
        <authorList>
            <person name="Franch-Gras L."/>
            <person name="Hahn C."/>
            <person name="Garcia-Roger E.M."/>
            <person name="Carmona M.J."/>
            <person name="Serra M."/>
            <person name="Gomez A."/>
        </authorList>
    </citation>
    <scope>NUCLEOTIDE SEQUENCE [LARGE SCALE GENOMIC DNA]</scope>
    <source>
        <strain evidence="2">HYR1</strain>
    </source>
</reference>
<sequence>MSENETDSYQFYLENKLAQLKGISTDMYQKSKNNKRKNEEESNCQSKNQKKDPLKILNSVIDHQNEQDRLIEALLLEENKKLVELVQMMNRKFDQLETKMTPKMNWSILFKKNESVDKNPEPKEKTLEKIEALEAISAFSNELSEKEKRKKDEVVIGIEESYDNDEKVRKNEDEKKMNEILENSCKMVLRRLTLLDNQKKLYLESINEEHETIFLIDLDNVDQIDLSEKKKVIYLKRIESNE</sequence>
<evidence type="ECO:0000313" key="2">
    <source>
        <dbReference type="EMBL" id="RNA03430.1"/>
    </source>
</evidence>
<evidence type="ECO:0000256" key="1">
    <source>
        <dbReference type="SAM" id="MobiDB-lite"/>
    </source>
</evidence>
<dbReference type="Proteomes" id="UP000276133">
    <property type="component" value="Unassembled WGS sequence"/>
</dbReference>
<comment type="caution">
    <text evidence="2">The sequence shown here is derived from an EMBL/GenBank/DDBJ whole genome shotgun (WGS) entry which is preliminary data.</text>
</comment>
<dbReference type="EMBL" id="REGN01008506">
    <property type="protein sequence ID" value="RNA03430.1"/>
    <property type="molecule type" value="Genomic_DNA"/>
</dbReference>
<protein>
    <submittedName>
        <fullName evidence="2">Uncharacterized protein</fullName>
    </submittedName>
</protein>
<gene>
    <name evidence="2" type="ORF">BpHYR1_033453</name>
</gene>
<evidence type="ECO:0000313" key="3">
    <source>
        <dbReference type="Proteomes" id="UP000276133"/>
    </source>
</evidence>
<dbReference type="AlphaFoldDB" id="A0A3M7PWJ3"/>
<keyword evidence="3" id="KW-1185">Reference proteome</keyword>
<name>A0A3M7PWJ3_BRAPC</name>
<accession>A0A3M7PWJ3</accession>
<dbReference type="OrthoDB" id="10602417at2759"/>